<evidence type="ECO:0000256" key="5">
    <source>
        <dbReference type="ARBA" id="ARBA00022801"/>
    </source>
</evidence>
<evidence type="ECO:0000259" key="7">
    <source>
        <dbReference type="PROSITE" id="PS50994"/>
    </source>
</evidence>
<keyword evidence="4" id="KW-0255">Endonuclease</keyword>
<keyword evidence="9" id="KW-1185">Reference proteome</keyword>
<evidence type="ECO:0000256" key="3">
    <source>
        <dbReference type="ARBA" id="ARBA00022722"/>
    </source>
</evidence>
<dbReference type="SUPFAM" id="SSF53098">
    <property type="entry name" value="Ribonuclease H-like"/>
    <property type="match status" value="1"/>
</dbReference>
<name>A0A7K6G092_9CORV</name>
<evidence type="ECO:0000256" key="4">
    <source>
        <dbReference type="ARBA" id="ARBA00022759"/>
    </source>
</evidence>
<organism evidence="8 9">
    <name type="scientific">Daphoenositta chrysoptera</name>
    <name type="common">varied sittella</name>
    <dbReference type="NCBI Taxonomy" id="254528"/>
    <lineage>
        <taxon>Eukaryota</taxon>
        <taxon>Metazoa</taxon>
        <taxon>Chordata</taxon>
        <taxon>Craniata</taxon>
        <taxon>Vertebrata</taxon>
        <taxon>Euteleostomi</taxon>
        <taxon>Archelosauria</taxon>
        <taxon>Archosauria</taxon>
        <taxon>Dinosauria</taxon>
        <taxon>Saurischia</taxon>
        <taxon>Theropoda</taxon>
        <taxon>Coelurosauria</taxon>
        <taxon>Aves</taxon>
        <taxon>Neognathae</taxon>
        <taxon>Neoaves</taxon>
        <taxon>Telluraves</taxon>
        <taxon>Australaves</taxon>
        <taxon>Passeriformes</taxon>
        <taxon>Corvoidea</taxon>
        <taxon>Pachycephalidae</taxon>
        <taxon>Daphoenositta</taxon>
    </lineage>
</organism>
<dbReference type="GO" id="GO:0035613">
    <property type="term" value="F:RNA stem-loop binding"/>
    <property type="evidence" value="ECO:0007669"/>
    <property type="project" value="TreeGrafter"/>
</dbReference>
<sequence length="64" mass="7041">KDVEKHLLEAFAVLGVPWEVKTDNGPAYASKAFTSFCQQWGIQHPTDIPHSPAGQAVVERAHQT</sequence>
<dbReference type="Pfam" id="PF00665">
    <property type="entry name" value="rve"/>
    <property type="match status" value="1"/>
</dbReference>
<feature type="non-terminal residue" evidence="8">
    <location>
        <position position="64"/>
    </location>
</feature>
<keyword evidence="6" id="KW-0695">RNA-directed DNA polymerase</keyword>
<dbReference type="InterPro" id="IPR001584">
    <property type="entry name" value="Integrase_cat-core"/>
</dbReference>
<keyword evidence="5" id="KW-0378">Hydrolase</keyword>
<reference evidence="8 9" key="1">
    <citation type="submission" date="2019-09" db="EMBL/GenBank/DDBJ databases">
        <title>Bird 10,000 Genomes (B10K) Project - Family phase.</title>
        <authorList>
            <person name="Zhang G."/>
        </authorList>
    </citation>
    <scope>NUCLEOTIDE SEQUENCE [LARGE SCALE GENOMIC DNA]</scope>
    <source>
        <strain evidence="8">B10K-DU-029-47</strain>
        <tissue evidence="8">Heart</tissue>
    </source>
</reference>
<feature type="domain" description="Integrase catalytic" evidence="7">
    <location>
        <begin position="1"/>
        <end position="64"/>
    </location>
</feature>
<dbReference type="PANTHER" id="PTHR41694:SF3">
    <property type="entry name" value="RNA-DIRECTED DNA POLYMERASE-RELATED"/>
    <property type="match status" value="1"/>
</dbReference>
<keyword evidence="3" id="KW-0540">Nuclease</keyword>
<dbReference type="GO" id="GO:0004519">
    <property type="term" value="F:endonuclease activity"/>
    <property type="evidence" value="ECO:0007669"/>
    <property type="project" value="UniProtKB-KW"/>
</dbReference>
<dbReference type="Proteomes" id="UP000557315">
    <property type="component" value="Unassembled WGS sequence"/>
</dbReference>
<protein>
    <submittedName>
        <fullName evidence="8">POK18 protein</fullName>
    </submittedName>
</protein>
<accession>A0A7K6G092</accession>
<feature type="non-terminal residue" evidence="8">
    <location>
        <position position="1"/>
    </location>
</feature>
<dbReference type="PROSITE" id="PS50994">
    <property type="entry name" value="INTEGRASE"/>
    <property type="match status" value="1"/>
</dbReference>
<dbReference type="GO" id="GO:0003964">
    <property type="term" value="F:RNA-directed DNA polymerase activity"/>
    <property type="evidence" value="ECO:0007669"/>
    <property type="project" value="UniProtKB-KW"/>
</dbReference>
<comment type="caution">
    <text evidence="8">The sequence shown here is derived from an EMBL/GenBank/DDBJ whole genome shotgun (WGS) entry which is preliminary data.</text>
</comment>
<evidence type="ECO:0000313" key="8">
    <source>
        <dbReference type="EMBL" id="NWV56687.1"/>
    </source>
</evidence>
<evidence type="ECO:0000313" key="9">
    <source>
        <dbReference type="Proteomes" id="UP000557315"/>
    </source>
</evidence>
<dbReference type="GO" id="GO:0015074">
    <property type="term" value="P:DNA integration"/>
    <property type="evidence" value="ECO:0007669"/>
    <property type="project" value="InterPro"/>
</dbReference>
<gene>
    <name evidence="8" type="primary">Ervk18_0</name>
    <name evidence="8" type="ORF">DAPCHR_R15176</name>
</gene>
<evidence type="ECO:0000256" key="1">
    <source>
        <dbReference type="ARBA" id="ARBA00022679"/>
    </source>
</evidence>
<dbReference type="PANTHER" id="PTHR41694">
    <property type="entry name" value="ENDOGENOUS RETROVIRUS GROUP K MEMBER POL PROTEIN"/>
    <property type="match status" value="1"/>
</dbReference>
<dbReference type="EMBL" id="VZRO01007534">
    <property type="protein sequence ID" value="NWV56687.1"/>
    <property type="molecule type" value="Genomic_DNA"/>
</dbReference>
<dbReference type="GO" id="GO:0016787">
    <property type="term" value="F:hydrolase activity"/>
    <property type="evidence" value="ECO:0007669"/>
    <property type="project" value="UniProtKB-KW"/>
</dbReference>
<dbReference type="AlphaFoldDB" id="A0A7K6G092"/>
<proteinExistence type="predicted"/>
<keyword evidence="2" id="KW-0548">Nucleotidyltransferase</keyword>
<dbReference type="InterPro" id="IPR036397">
    <property type="entry name" value="RNaseH_sf"/>
</dbReference>
<evidence type="ECO:0000256" key="2">
    <source>
        <dbReference type="ARBA" id="ARBA00022695"/>
    </source>
</evidence>
<dbReference type="Gene3D" id="3.30.420.10">
    <property type="entry name" value="Ribonuclease H-like superfamily/Ribonuclease H"/>
    <property type="match status" value="1"/>
</dbReference>
<evidence type="ECO:0000256" key="6">
    <source>
        <dbReference type="ARBA" id="ARBA00022918"/>
    </source>
</evidence>
<dbReference type="InterPro" id="IPR012337">
    <property type="entry name" value="RNaseH-like_sf"/>
</dbReference>
<keyword evidence="1" id="KW-0808">Transferase</keyword>